<protein>
    <submittedName>
        <fullName evidence="2">Uncharacterized protein</fullName>
    </submittedName>
</protein>
<organism evidence="2 3">
    <name type="scientific">Triticum aestivum</name>
    <name type="common">Wheat</name>
    <dbReference type="NCBI Taxonomy" id="4565"/>
    <lineage>
        <taxon>Eukaryota</taxon>
        <taxon>Viridiplantae</taxon>
        <taxon>Streptophyta</taxon>
        <taxon>Embryophyta</taxon>
        <taxon>Tracheophyta</taxon>
        <taxon>Spermatophyta</taxon>
        <taxon>Magnoliopsida</taxon>
        <taxon>Liliopsida</taxon>
        <taxon>Poales</taxon>
        <taxon>Poaceae</taxon>
        <taxon>BOP clade</taxon>
        <taxon>Pooideae</taxon>
        <taxon>Triticodae</taxon>
        <taxon>Triticeae</taxon>
        <taxon>Triticinae</taxon>
        <taxon>Triticum</taxon>
    </lineage>
</organism>
<dbReference type="AlphaFoldDB" id="A0A7H4LA56"/>
<feature type="region of interest" description="Disordered" evidence="1">
    <location>
        <begin position="221"/>
        <end position="264"/>
    </location>
</feature>
<gene>
    <name evidence="2" type="ORF">CAMPLR22A2D_LOCUS82</name>
</gene>
<evidence type="ECO:0000256" key="1">
    <source>
        <dbReference type="SAM" id="MobiDB-lite"/>
    </source>
</evidence>
<sequence length="264" mass="29441">MPGPIVHNETTATNLGGFVTVLANLTRRAYALEEPPEYVVYQGLMSGESRQFWATVHIYGRGLSPERPYRFTGRTTSFEPQALQLAAREGIVQLRHLSPRVNCRSFYYYPSRDGYGRPPQVANRDHETDPALLHLVRYVSALEGLFDQITLDLIAARGELIRRAPVRREDEPDAENPVVLFGQPIESLRTAPAIDQNTLMSPEVLRRLLGTHSNGIVANNPCDGYHRYPDSAAPQPPPANPDGETRGEASTSSRHARLDMNEVD</sequence>
<dbReference type="Proteomes" id="UP000280104">
    <property type="component" value="Chromosome II"/>
</dbReference>
<proteinExistence type="predicted"/>
<evidence type="ECO:0000313" key="2">
    <source>
        <dbReference type="EMBL" id="SPT15494.1"/>
    </source>
</evidence>
<dbReference type="EMBL" id="LS480641">
    <property type="protein sequence ID" value="SPT15494.1"/>
    <property type="molecule type" value="Genomic_DNA"/>
</dbReference>
<name>A0A7H4LA56_WHEAT</name>
<reference evidence="2 3" key="1">
    <citation type="submission" date="2018-05" db="EMBL/GenBank/DDBJ databases">
        <authorList>
            <person name="Thind KAUR A."/>
        </authorList>
    </citation>
    <scope>NUCLEOTIDE SEQUENCE [LARGE SCALE GENOMIC DNA]</scope>
</reference>
<evidence type="ECO:0000313" key="3">
    <source>
        <dbReference type="Proteomes" id="UP000280104"/>
    </source>
</evidence>
<accession>A0A7H4LA56</accession>